<keyword evidence="1" id="KW-1133">Transmembrane helix</keyword>
<feature type="signal peptide" evidence="2">
    <location>
        <begin position="1"/>
        <end position="20"/>
    </location>
</feature>
<dbReference type="EMBL" id="CAJNOJ010000010">
    <property type="protein sequence ID" value="CAF0783383.1"/>
    <property type="molecule type" value="Genomic_DNA"/>
</dbReference>
<organism evidence="4 5">
    <name type="scientific">Adineta ricciae</name>
    <name type="common">Rotifer</name>
    <dbReference type="NCBI Taxonomy" id="249248"/>
    <lineage>
        <taxon>Eukaryota</taxon>
        <taxon>Metazoa</taxon>
        <taxon>Spiralia</taxon>
        <taxon>Gnathifera</taxon>
        <taxon>Rotifera</taxon>
        <taxon>Eurotatoria</taxon>
        <taxon>Bdelloidea</taxon>
        <taxon>Adinetida</taxon>
        <taxon>Adinetidae</taxon>
        <taxon>Adineta</taxon>
    </lineage>
</organism>
<dbReference type="CDD" id="cd03457">
    <property type="entry name" value="intradiol_dioxygenase_like"/>
    <property type="match status" value="1"/>
</dbReference>
<dbReference type="Pfam" id="PF00775">
    <property type="entry name" value="Dioxygenase_C"/>
    <property type="match status" value="1"/>
</dbReference>
<keyword evidence="2" id="KW-0732">Signal</keyword>
<dbReference type="AlphaFoldDB" id="A0A813RKL7"/>
<sequence length="312" mass="33391">MIILRVSIVLLCICFYHISSDRVSSTTARCKRQISKASGCILTPQAVEGPYYWNATIRQNITEGKAGIALRLSVYVTDTNNCTPLVNALVDLWHCDAVGIYSHYIAASQGVQNGANDNQTFFRGLTLTDGNGIATFNTIYPGWYTGRATHIHLKVHVGMNVTSNTSGTYSGGHVSHTGQLFFNDTLTDSVALMSPYSTHTIVRTRNSEDNIYASSNGSVTLLSITQNSETSWTGVVTIGVNSTATPSAVSNGGGMPPNGTNMGTPMRNTSAVIATVTVTTSASAFASTLVFGIQASFYISILNLLYVFLLEI</sequence>
<dbReference type="GO" id="GO:0008199">
    <property type="term" value="F:ferric iron binding"/>
    <property type="evidence" value="ECO:0007669"/>
    <property type="project" value="InterPro"/>
</dbReference>
<feature type="transmembrane region" description="Helical" evidence="1">
    <location>
        <begin position="284"/>
        <end position="309"/>
    </location>
</feature>
<feature type="chain" id="PRO_5032426240" description="Intradiol ring-cleavage dioxygenases domain-containing protein" evidence="2">
    <location>
        <begin position="21"/>
        <end position="312"/>
    </location>
</feature>
<dbReference type="Gene3D" id="2.60.130.10">
    <property type="entry name" value="Aromatic compound dioxygenase"/>
    <property type="match status" value="1"/>
</dbReference>
<evidence type="ECO:0000313" key="4">
    <source>
        <dbReference type="EMBL" id="CAF0783383.1"/>
    </source>
</evidence>
<dbReference type="PANTHER" id="PTHR34315:SF1">
    <property type="entry name" value="INTRADIOL RING-CLEAVAGE DIOXYGENASES DOMAIN-CONTAINING PROTEIN-RELATED"/>
    <property type="match status" value="1"/>
</dbReference>
<dbReference type="SUPFAM" id="SSF49482">
    <property type="entry name" value="Aromatic compound dioxygenase"/>
    <property type="match status" value="1"/>
</dbReference>
<evidence type="ECO:0000313" key="5">
    <source>
        <dbReference type="Proteomes" id="UP000663852"/>
    </source>
</evidence>
<comment type="caution">
    <text evidence="4">The sequence shown here is derived from an EMBL/GenBank/DDBJ whole genome shotgun (WGS) entry which is preliminary data.</text>
</comment>
<accession>A0A813RKL7</accession>
<dbReference type="Proteomes" id="UP000663852">
    <property type="component" value="Unassembled WGS sequence"/>
</dbReference>
<evidence type="ECO:0000256" key="1">
    <source>
        <dbReference type="SAM" id="Phobius"/>
    </source>
</evidence>
<keyword evidence="1" id="KW-0812">Transmembrane</keyword>
<reference evidence="4" key="1">
    <citation type="submission" date="2021-02" db="EMBL/GenBank/DDBJ databases">
        <authorList>
            <person name="Nowell W R."/>
        </authorList>
    </citation>
    <scope>NUCLEOTIDE SEQUENCE</scope>
</reference>
<protein>
    <recommendedName>
        <fullName evidence="3">Intradiol ring-cleavage dioxygenases domain-containing protein</fullName>
    </recommendedName>
</protein>
<name>A0A813RKL7_ADIRI</name>
<dbReference type="PANTHER" id="PTHR34315">
    <property type="match status" value="1"/>
</dbReference>
<evidence type="ECO:0000259" key="3">
    <source>
        <dbReference type="Pfam" id="PF00775"/>
    </source>
</evidence>
<dbReference type="GO" id="GO:0016702">
    <property type="term" value="F:oxidoreductase activity, acting on single donors with incorporation of molecular oxygen, incorporation of two atoms of oxygen"/>
    <property type="evidence" value="ECO:0007669"/>
    <property type="project" value="InterPro"/>
</dbReference>
<keyword evidence="1" id="KW-0472">Membrane</keyword>
<evidence type="ECO:0000256" key="2">
    <source>
        <dbReference type="SAM" id="SignalP"/>
    </source>
</evidence>
<gene>
    <name evidence="4" type="ORF">EDS130_LOCUS3958</name>
</gene>
<dbReference type="InterPro" id="IPR000627">
    <property type="entry name" value="Intradiol_dOase_C"/>
</dbReference>
<dbReference type="InterPro" id="IPR015889">
    <property type="entry name" value="Intradiol_dOase_core"/>
</dbReference>
<dbReference type="OrthoDB" id="10044157at2759"/>
<feature type="domain" description="Intradiol ring-cleavage dioxygenases" evidence="3">
    <location>
        <begin position="57"/>
        <end position="148"/>
    </location>
</feature>
<proteinExistence type="predicted"/>